<gene>
    <name evidence="1" type="ORF">GCM10025751_56580</name>
</gene>
<evidence type="ECO:0000313" key="1">
    <source>
        <dbReference type="EMBL" id="GAA5065540.1"/>
    </source>
</evidence>
<proteinExistence type="predicted"/>
<evidence type="ECO:0000313" key="2">
    <source>
        <dbReference type="Proteomes" id="UP001501729"/>
    </source>
</evidence>
<comment type="caution">
    <text evidence="1">The sequence shown here is derived from an EMBL/GenBank/DDBJ whole genome shotgun (WGS) entry which is preliminary data.</text>
</comment>
<protein>
    <recommendedName>
        <fullName evidence="3">Transposase</fullName>
    </recommendedName>
</protein>
<dbReference type="EMBL" id="BAABKX010000030">
    <property type="protein sequence ID" value="GAA5065540.1"/>
    <property type="molecule type" value="Genomic_DNA"/>
</dbReference>
<dbReference type="GeneID" id="68617264"/>
<accession>A0AAV3US12</accession>
<organism evidence="1 2">
    <name type="scientific">Haladaptatus pallidirubidus</name>
    <dbReference type="NCBI Taxonomy" id="1008152"/>
    <lineage>
        <taxon>Archaea</taxon>
        <taxon>Methanobacteriati</taxon>
        <taxon>Methanobacteriota</taxon>
        <taxon>Stenosarchaea group</taxon>
        <taxon>Halobacteria</taxon>
        <taxon>Halobacteriales</taxon>
        <taxon>Haladaptataceae</taxon>
        <taxon>Haladaptatus</taxon>
    </lineage>
</organism>
<reference evidence="1 2" key="1">
    <citation type="journal article" date="2019" name="Int. J. Syst. Evol. Microbiol.">
        <title>The Global Catalogue of Microorganisms (GCM) 10K type strain sequencing project: providing services to taxonomists for standard genome sequencing and annotation.</title>
        <authorList>
            <consortium name="The Broad Institute Genomics Platform"/>
            <consortium name="The Broad Institute Genome Sequencing Center for Infectious Disease"/>
            <person name="Wu L."/>
            <person name="Ma J."/>
        </authorList>
    </citation>
    <scope>NUCLEOTIDE SEQUENCE [LARGE SCALE GENOMIC DNA]</scope>
    <source>
        <strain evidence="1 2">JCM 17504</strain>
    </source>
</reference>
<sequence>MTITLEAVGGESKVTVRQEGIPKSIPEEDADQRGHQALRNLTRHGGFKQFHNFEHTGIPSNSEGLTQLRALSGVSPSCENMADDTRMAVLGIDLHLSN</sequence>
<dbReference type="Proteomes" id="UP001501729">
    <property type="component" value="Unassembled WGS sequence"/>
</dbReference>
<keyword evidence="2" id="KW-1185">Reference proteome</keyword>
<dbReference type="RefSeq" id="WP_227779115.1">
    <property type="nucleotide sequence ID" value="NZ_BAABKX010000030.1"/>
</dbReference>
<name>A0AAV3US12_9EURY</name>
<dbReference type="AlphaFoldDB" id="A0AAV3US12"/>
<evidence type="ECO:0008006" key="3">
    <source>
        <dbReference type="Google" id="ProtNLM"/>
    </source>
</evidence>